<dbReference type="AlphaFoldDB" id="A0A4Q0VXG9"/>
<dbReference type="Proteomes" id="UP000290649">
    <property type="component" value="Unassembled WGS sequence"/>
</dbReference>
<keyword evidence="1" id="KW-0472">Membrane</keyword>
<evidence type="ECO:0000313" key="3">
    <source>
        <dbReference type="Proteomes" id="UP000290649"/>
    </source>
</evidence>
<dbReference type="RefSeq" id="WP_129076785.1">
    <property type="nucleotide sequence ID" value="NZ_QOUX01000001.1"/>
</dbReference>
<evidence type="ECO:0000313" key="2">
    <source>
        <dbReference type="EMBL" id="RXJ04443.1"/>
    </source>
</evidence>
<proteinExistence type="predicted"/>
<evidence type="ECO:0000256" key="1">
    <source>
        <dbReference type="SAM" id="Phobius"/>
    </source>
</evidence>
<keyword evidence="1" id="KW-1133">Transmembrane helix</keyword>
<organism evidence="2 3">
    <name type="scientific">Anaerobacillus alkaliphilus</name>
    <dbReference type="NCBI Taxonomy" id="1548597"/>
    <lineage>
        <taxon>Bacteria</taxon>
        <taxon>Bacillati</taxon>
        <taxon>Bacillota</taxon>
        <taxon>Bacilli</taxon>
        <taxon>Bacillales</taxon>
        <taxon>Bacillaceae</taxon>
        <taxon>Anaerobacillus</taxon>
    </lineage>
</organism>
<gene>
    <name evidence="2" type="ORF">DS745_03390</name>
</gene>
<sequence length="59" mass="6796">MKKINKQISIINLAIFVVILLPILYGVSYFYERTGSRGIAVSMKIEEKILVVDKHYIIL</sequence>
<comment type="caution">
    <text evidence="2">The sequence shown here is derived from an EMBL/GenBank/DDBJ whole genome shotgun (WGS) entry which is preliminary data.</text>
</comment>
<dbReference type="OrthoDB" id="2980221at2"/>
<accession>A0A4Q0VXG9</accession>
<keyword evidence="1" id="KW-0812">Transmembrane</keyword>
<name>A0A4Q0VXG9_9BACI</name>
<protein>
    <submittedName>
        <fullName evidence="2">Uncharacterized protein</fullName>
    </submittedName>
</protein>
<feature type="transmembrane region" description="Helical" evidence="1">
    <location>
        <begin position="12"/>
        <end position="31"/>
    </location>
</feature>
<reference evidence="2 3" key="1">
    <citation type="journal article" date="2019" name="Int. J. Syst. Evol. Microbiol.">
        <title>Anaerobacillus alkaliphilus sp. nov., a novel alkaliphilic and moderately halophilic bacterium.</title>
        <authorList>
            <person name="Borsodi A.K."/>
            <person name="Aszalos J.M."/>
            <person name="Bihari P."/>
            <person name="Nagy I."/>
            <person name="Schumann P."/>
            <person name="Sproer C."/>
            <person name="Kovacs A.L."/>
            <person name="Boka K."/>
            <person name="Dobosy P."/>
            <person name="Ovari M."/>
            <person name="Szili-Kovacs T."/>
            <person name="Toth E."/>
        </authorList>
    </citation>
    <scope>NUCLEOTIDE SEQUENCE [LARGE SCALE GENOMIC DNA]</scope>
    <source>
        <strain evidence="2 3">B16-10</strain>
    </source>
</reference>
<dbReference type="EMBL" id="QOUX01000001">
    <property type="protein sequence ID" value="RXJ04443.1"/>
    <property type="molecule type" value="Genomic_DNA"/>
</dbReference>
<keyword evidence="3" id="KW-1185">Reference proteome</keyword>